<protein>
    <submittedName>
        <fullName evidence="1">Uncharacterized protein</fullName>
    </submittedName>
</protein>
<dbReference type="OrthoDB" id="5784577at2759"/>
<name>A0A0D8Y8H7_DICVI</name>
<reference evidence="2" key="2">
    <citation type="journal article" date="2016" name="Sci. Rep.">
        <title>Dictyocaulus viviparus genome, variome and transcriptome elucidate lungworm biology and support future intervention.</title>
        <authorList>
            <person name="McNulty S.N."/>
            <person name="Strube C."/>
            <person name="Rosa B.A."/>
            <person name="Martin J.C."/>
            <person name="Tyagi R."/>
            <person name="Choi Y.J."/>
            <person name="Wang Q."/>
            <person name="Hallsworth Pepin K."/>
            <person name="Zhang X."/>
            <person name="Ozersky P."/>
            <person name="Wilson R.K."/>
            <person name="Sternberg P.W."/>
            <person name="Gasser R.B."/>
            <person name="Mitreva M."/>
        </authorList>
    </citation>
    <scope>NUCLEOTIDE SEQUENCE [LARGE SCALE GENOMIC DNA]</scope>
    <source>
        <strain evidence="2">HannoverDv2000</strain>
    </source>
</reference>
<sequence length="125" mass="14195">MHATTSRQPSCPDRPLPIIEPGNANASIQQAHELALRRVAHYKSTIDANRHETADQRFFSEERITLQDGGEIHSGSTPEGRFYYVMNNANQWLFLERSTDQRLQTLLVSENSNNGPTLTQQFVAR</sequence>
<proteinExistence type="predicted"/>
<accession>A0A0D8Y8H7</accession>
<dbReference type="Proteomes" id="UP000053766">
    <property type="component" value="Unassembled WGS sequence"/>
</dbReference>
<dbReference type="AlphaFoldDB" id="A0A0D8Y8H7"/>
<dbReference type="EMBL" id="KN716155">
    <property type="protein sequence ID" value="KJH53153.1"/>
    <property type="molecule type" value="Genomic_DNA"/>
</dbReference>
<gene>
    <name evidence="1" type="ORF">DICVIV_00651</name>
</gene>
<organism evidence="1 2">
    <name type="scientific">Dictyocaulus viviparus</name>
    <name type="common">Bovine lungworm</name>
    <dbReference type="NCBI Taxonomy" id="29172"/>
    <lineage>
        <taxon>Eukaryota</taxon>
        <taxon>Metazoa</taxon>
        <taxon>Ecdysozoa</taxon>
        <taxon>Nematoda</taxon>
        <taxon>Chromadorea</taxon>
        <taxon>Rhabditida</taxon>
        <taxon>Rhabditina</taxon>
        <taxon>Rhabditomorpha</taxon>
        <taxon>Strongyloidea</taxon>
        <taxon>Metastrongylidae</taxon>
        <taxon>Dictyocaulus</taxon>
    </lineage>
</organism>
<evidence type="ECO:0000313" key="2">
    <source>
        <dbReference type="Proteomes" id="UP000053766"/>
    </source>
</evidence>
<keyword evidence="2" id="KW-1185">Reference proteome</keyword>
<reference evidence="1 2" key="1">
    <citation type="submission" date="2013-11" db="EMBL/GenBank/DDBJ databases">
        <title>Draft genome of the bovine lungworm Dictyocaulus viviparus.</title>
        <authorList>
            <person name="Mitreva M."/>
        </authorList>
    </citation>
    <scope>NUCLEOTIDE SEQUENCE [LARGE SCALE GENOMIC DNA]</scope>
    <source>
        <strain evidence="1 2">HannoverDv2000</strain>
    </source>
</reference>
<evidence type="ECO:0000313" key="1">
    <source>
        <dbReference type="EMBL" id="KJH53153.1"/>
    </source>
</evidence>